<name>A0A917WZJ4_9ACTN</name>
<evidence type="ECO:0000313" key="3">
    <source>
        <dbReference type="Proteomes" id="UP000642070"/>
    </source>
</evidence>
<keyword evidence="1" id="KW-0812">Transmembrane</keyword>
<reference evidence="2" key="1">
    <citation type="journal article" date="2014" name="Int. J. Syst. Evol. Microbiol.">
        <title>Complete genome sequence of Corynebacterium casei LMG S-19264T (=DSM 44701T), isolated from a smear-ripened cheese.</title>
        <authorList>
            <consortium name="US DOE Joint Genome Institute (JGI-PGF)"/>
            <person name="Walter F."/>
            <person name="Albersmeier A."/>
            <person name="Kalinowski J."/>
            <person name="Ruckert C."/>
        </authorList>
    </citation>
    <scope>NUCLEOTIDE SEQUENCE</scope>
    <source>
        <strain evidence="2">JCM 19831</strain>
    </source>
</reference>
<keyword evidence="1" id="KW-0472">Membrane</keyword>
<proteinExistence type="predicted"/>
<evidence type="ECO:0000256" key="1">
    <source>
        <dbReference type="SAM" id="Phobius"/>
    </source>
</evidence>
<evidence type="ECO:0000313" key="2">
    <source>
        <dbReference type="EMBL" id="GGM44400.1"/>
    </source>
</evidence>
<reference evidence="2" key="2">
    <citation type="submission" date="2020-09" db="EMBL/GenBank/DDBJ databases">
        <authorList>
            <person name="Sun Q."/>
            <person name="Ohkuma M."/>
        </authorList>
    </citation>
    <scope>NUCLEOTIDE SEQUENCE</scope>
    <source>
        <strain evidence="2">JCM 19831</strain>
    </source>
</reference>
<keyword evidence="3" id="KW-1185">Reference proteome</keyword>
<accession>A0A917WZJ4</accession>
<feature type="transmembrane region" description="Helical" evidence="1">
    <location>
        <begin position="21"/>
        <end position="42"/>
    </location>
</feature>
<keyword evidence="1" id="KW-1133">Transmembrane helix</keyword>
<sequence>MASRRGKWDRSLPVAGTLSDVWGLVAAILAAAVAGGAVFVALRALNAARRAGGTVAELIRQARDAELRRDAELVCAWAVSERETFERIITRGVVGAAVRNASQMPVYDMEIVFRDPPAAWTAIRRVRIVPPSGEPEVYAGFDEEKTEGPVERDRINEDGTIRLAPSADMHVELRFTDLRGRRWQRDDRGVLTQVGEHVARLPAPVESG</sequence>
<organism evidence="2 3">
    <name type="scientific">Dactylosporangium sucinum</name>
    <dbReference type="NCBI Taxonomy" id="1424081"/>
    <lineage>
        <taxon>Bacteria</taxon>
        <taxon>Bacillati</taxon>
        <taxon>Actinomycetota</taxon>
        <taxon>Actinomycetes</taxon>
        <taxon>Micromonosporales</taxon>
        <taxon>Micromonosporaceae</taxon>
        <taxon>Dactylosporangium</taxon>
    </lineage>
</organism>
<protein>
    <submittedName>
        <fullName evidence="2">Uncharacterized protein</fullName>
    </submittedName>
</protein>
<dbReference type="EMBL" id="BMPI01000026">
    <property type="protein sequence ID" value="GGM44400.1"/>
    <property type="molecule type" value="Genomic_DNA"/>
</dbReference>
<dbReference type="AlphaFoldDB" id="A0A917WZJ4"/>
<comment type="caution">
    <text evidence="2">The sequence shown here is derived from an EMBL/GenBank/DDBJ whole genome shotgun (WGS) entry which is preliminary data.</text>
</comment>
<gene>
    <name evidence="2" type="ORF">GCM10007977_052500</name>
</gene>
<dbReference type="Proteomes" id="UP000642070">
    <property type="component" value="Unassembled WGS sequence"/>
</dbReference>